<evidence type="ECO:0000313" key="4">
    <source>
        <dbReference type="Proteomes" id="UP000518266"/>
    </source>
</evidence>
<keyword evidence="2" id="KW-1133">Transmembrane helix</keyword>
<sequence length="384" mass="40718">MPFRPRMAFSSNSVIRPDGDSFMNLLYQWCMSSARISSRFEPWFPIAAGKKDEDTGTQVFGGGGKVSERPGRLKNNKKSLIDSPKTHRIGGKSSAAAGVCRANSGLSNPLRSCSRNQGGSWNNSLMGSPPAAGCSGQRPSQEALPDWGYGEGAAARAALPLVPPAETPHTETLRYHRCSAGNMERIRQNDQLLDALPGNERPVCERRLVVVQPVEQLRLRSPRRTKALGRTRVAGRGVEVLVPAPSVRAGLFPNSPVPVPKDGALSGGRPEAGGRGAGLSGAEQAGGLRSRRVLLFCPKEKFVLAAAAPNSPVAALGVAAAGVPNKPPVGAAIGLLGPFLPAEDLFSYSFMAVMHWCLVLMLVVTPAFTIVSVPVGGWRENNFK</sequence>
<organism evidence="3 4">
    <name type="scientific">Dissostichus mawsoni</name>
    <name type="common">Antarctic cod</name>
    <dbReference type="NCBI Taxonomy" id="36200"/>
    <lineage>
        <taxon>Eukaryota</taxon>
        <taxon>Metazoa</taxon>
        <taxon>Chordata</taxon>
        <taxon>Craniata</taxon>
        <taxon>Vertebrata</taxon>
        <taxon>Euteleostomi</taxon>
        <taxon>Actinopterygii</taxon>
        <taxon>Neopterygii</taxon>
        <taxon>Teleostei</taxon>
        <taxon>Neoteleostei</taxon>
        <taxon>Acanthomorphata</taxon>
        <taxon>Eupercaria</taxon>
        <taxon>Perciformes</taxon>
        <taxon>Notothenioidei</taxon>
        <taxon>Nototheniidae</taxon>
        <taxon>Dissostichus</taxon>
    </lineage>
</organism>
<keyword evidence="2" id="KW-0472">Membrane</keyword>
<keyword evidence="4" id="KW-1185">Reference proteome</keyword>
<name>A0A7J5XVE1_DISMA</name>
<feature type="region of interest" description="Disordered" evidence="1">
    <location>
        <begin position="121"/>
        <end position="143"/>
    </location>
</feature>
<keyword evidence="2" id="KW-0812">Transmembrane</keyword>
<evidence type="ECO:0000256" key="2">
    <source>
        <dbReference type="SAM" id="Phobius"/>
    </source>
</evidence>
<feature type="transmembrane region" description="Helical" evidence="2">
    <location>
        <begin position="353"/>
        <end position="378"/>
    </location>
</feature>
<dbReference type="Proteomes" id="UP000518266">
    <property type="component" value="Unassembled WGS sequence"/>
</dbReference>
<reference evidence="3 4" key="1">
    <citation type="submission" date="2020-03" db="EMBL/GenBank/DDBJ databases">
        <title>Dissostichus mawsoni Genome sequencing and assembly.</title>
        <authorList>
            <person name="Park H."/>
        </authorList>
    </citation>
    <scope>NUCLEOTIDE SEQUENCE [LARGE SCALE GENOMIC DNA]</scope>
    <source>
        <strain evidence="3">DM0001</strain>
        <tissue evidence="3">Muscle</tissue>
    </source>
</reference>
<comment type="caution">
    <text evidence="3">The sequence shown here is derived from an EMBL/GenBank/DDBJ whole genome shotgun (WGS) entry which is preliminary data.</text>
</comment>
<evidence type="ECO:0000256" key="1">
    <source>
        <dbReference type="SAM" id="MobiDB-lite"/>
    </source>
</evidence>
<feature type="non-terminal residue" evidence="3">
    <location>
        <position position="1"/>
    </location>
</feature>
<protein>
    <submittedName>
        <fullName evidence="3">Uncharacterized protein</fullName>
    </submittedName>
</protein>
<dbReference type="EMBL" id="JAAKFY010000020">
    <property type="protein sequence ID" value="KAF3840497.1"/>
    <property type="molecule type" value="Genomic_DNA"/>
</dbReference>
<gene>
    <name evidence="3" type="ORF">F7725_006359</name>
</gene>
<dbReference type="OrthoDB" id="10672965at2759"/>
<accession>A0A7J5XVE1</accession>
<dbReference type="AlphaFoldDB" id="A0A7J5XVE1"/>
<proteinExistence type="predicted"/>
<feature type="region of interest" description="Disordered" evidence="1">
    <location>
        <begin position="55"/>
        <end position="94"/>
    </location>
</feature>
<feature type="compositionally biased region" description="Gly residues" evidence="1">
    <location>
        <begin position="270"/>
        <end position="279"/>
    </location>
</feature>
<feature type="region of interest" description="Disordered" evidence="1">
    <location>
        <begin position="258"/>
        <end position="283"/>
    </location>
</feature>
<evidence type="ECO:0000313" key="3">
    <source>
        <dbReference type="EMBL" id="KAF3840497.1"/>
    </source>
</evidence>